<dbReference type="RefSeq" id="XP_033448340.1">
    <property type="nucleotide sequence ID" value="XM_033596126.1"/>
</dbReference>
<feature type="domain" description="DDE-1" evidence="1">
    <location>
        <begin position="33"/>
        <end position="200"/>
    </location>
</feature>
<proteinExistence type="predicted"/>
<dbReference type="Pfam" id="PF03184">
    <property type="entry name" value="DDE_1"/>
    <property type="match status" value="1"/>
</dbReference>
<evidence type="ECO:0000313" key="2">
    <source>
        <dbReference type="EMBL" id="KAF1928088.1"/>
    </source>
</evidence>
<accession>A0A6A5RLV4</accession>
<dbReference type="PANTHER" id="PTHR19303">
    <property type="entry name" value="TRANSPOSON"/>
    <property type="match status" value="1"/>
</dbReference>
<dbReference type="PANTHER" id="PTHR19303:SF74">
    <property type="entry name" value="POGO TRANSPOSABLE ELEMENT WITH KRAB DOMAIN"/>
    <property type="match status" value="1"/>
</dbReference>
<dbReference type="Proteomes" id="UP000800082">
    <property type="component" value="Unassembled WGS sequence"/>
</dbReference>
<dbReference type="GeneID" id="54353793"/>
<dbReference type="InterPro" id="IPR050863">
    <property type="entry name" value="CenT-Element_Derived"/>
</dbReference>
<dbReference type="Gene3D" id="3.30.420.10">
    <property type="entry name" value="Ribonuclease H-like superfamily/Ribonuclease H"/>
    <property type="match status" value="1"/>
</dbReference>
<dbReference type="InterPro" id="IPR004875">
    <property type="entry name" value="DDE_SF_endonuclease_dom"/>
</dbReference>
<organism evidence="2 3">
    <name type="scientific">Didymella exigua CBS 183.55</name>
    <dbReference type="NCBI Taxonomy" id="1150837"/>
    <lineage>
        <taxon>Eukaryota</taxon>
        <taxon>Fungi</taxon>
        <taxon>Dikarya</taxon>
        <taxon>Ascomycota</taxon>
        <taxon>Pezizomycotina</taxon>
        <taxon>Dothideomycetes</taxon>
        <taxon>Pleosporomycetidae</taxon>
        <taxon>Pleosporales</taxon>
        <taxon>Pleosporineae</taxon>
        <taxon>Didymellaceae</taxon>
        <taxon>Didymella</taxon>
    </lineage>
</organism>
<dbReference type="AlphaFoldDB" id="A0A6A5RLV4"/>
<sequence length="201" mass="22772">MDETGVALGVCTNHQVLADARKKKAYKGSPESREWVSIIECINAVGTKLQCLVIFKGVHLQTTWIPSINTPDWLYTTSTNGWTSNAIGLEWLRRIFIPNTSPSQSGHWLLILDGHSSHIPIDFMWECRENKIHLLYLPAHSSHLLQPLDLAAFSVLKSRYRQEISALSALDDAAPVKKERFVVCYNKAREESFNKRVIRAS</sequence>
<dbReference type="GO" id="GO:0005634">
    <property type="term" value="C:nucleus"/>
    <property type="evidence" value="ECO:0007669"/>
    <property type="project" value="TreeGrafter"/>
</dbReference>
<gene>
    <name evidence="2" type="ORF">M421DRAFT_64172</name>
</gene>
<evidence type="ECO:0000259" key="1">
    <source>
        <dbReference type="Pfam" id="PF03184"/>
    </source>
</evidence>
<keyword evidence="3" id="KW-1185">Reference proteome</keyword>
<dbReference type="OrthoDB" id="3935526at2759"/>
<reference evidence="2" key="1">
    <citation type="journal article" date="2020" name="Stud. Mycol.">
        <title>101 Dothideomycetes genomes: a test case for predicting lifestyles and emergence of pathogens.</title>
        <authorList>
            <person name="Haridas S."/>
            <person name="Albert R."/>
            <person name="Binder M."/>
            <person name="Bloem J."/>
            <person name="Labutti K."/>
            <person name="Salamov A."/>
            <person name="Andreopoulos B."/>
            <person name="Baker S."/>
            <person name="Barry K."/>
            <person name="Bills G."/>
            <person name="Bluhm B."/>
            <person name="Cannon C."/>
            <person name="Castanera R."/>
            <person name="Culley D."/>
            <person name="Daum C."/>
            <person name="Ezra D."/>
            <person name="Gonzalez J."/>
            <person name="Henrissat B."/>
            <person name="Kuo A."/>
            <person name="Liang C."/>
            <person name="Lipzen A."/>
            <person name="Lutzoni F."/>
            <person name="Magnuson J."/>
            <person name="Mondo S."/>
            <person name="Nolan M."/>
            <person name="Ohm R."/>
            <person name="Pangilinan J."/>
            <person name="Park H.-J."/>
            <person name="Ramirez L."/>
            <person name="Alfaro M."/>
            <person name="Sun H."/>
            <person name="Tritt A."/>
            <person name="Yoshinaga Y."/>
            <person name="Zwiers L.-H."/>
            <person name="Turgeon B."/>
            <person name="Goodwin S."/>
            <person name="Spatafora J."/>
            <person name="Crous P."/>
            <person name="Grigoriev I."/>
        </authorList>
    </citation>
    <scope>NUCLEOTIDE SEQUENCE</scope>
    <source>
        <strain evidence="2">CBS 183.55</strain>
    </source>
</reference>
<dbReference type="EMBL" id="ML978970">
    <property type="protein sequence ID" value="KAF1928088.1"/>
    <property type="molecule type" value="Genomic_DNA"/>
</dbReference>
<name>A0A6A5RLV4_9PLEO</name>
<dbReference type="InterPro" id="IPR036397">
    <property type="entry name" value="RNaseH_sf"/>
</dbReference>
<evidence type="ECO:0000313" key="3">
    <source>
        <dbReference type="Proteomes" id="UP000800082"/>
    </source>
</evidence>
<feature type="non-terminal residue" evidence="2">
    <location>
        <position position="201"/>
    </location>
</feature>
<protein>
    <submittedName>
        <fullName evidence="2">CENP-B protein</fullName>
    </submittedName>
</protein>
<dbReference type="GO" id="GO:0003677">
    <property type="term" value="F:DNA binding"/>
    <property type="evidence" value="ECO:0007669"/>
    <property type="project" value="TreeGrafter"/>
</dbReference>